<proteinExistence type="predicted"/>
<dbReference type="AlphaFoldDB" id="L9JDK2"/>
<feature type="compositionally biased region" description="Basic residues" evidence="1">
    <location>
        <begin position="70"/>
        <end position="80"/>
    </location>
</feature>
<evidence type="ECO:0000313" key="2">
    <source>
        <dbReference type="EMBL" id="ELW48695.1"/>
    </source>
</evidence>
<gene>
    <name evidence="2" type="ORF">TREES_T100019747</name>
</gene>
<evidence type="ECO:0000256" key="1">
    <source>
        <dbReference type="SAM" id="MobiDB-lite"/>
    </source>
</evidence>
<sequence>MSTPVSHTLSPEPKRRKGDLKVISLQLFGLSPELRRAGSDSDGQGDVITPAQKAWKWPSQEASSTQTSRTHTHKSRRPLLKSRSPNQCLSSRTVVNRETGTSSAWRGPPGCSGEYQGQARCGLGLRDPSEWDSVCPEKGKRHLLQALGSGLGTQQYLVDCPLPGLVNLRENELPDTRHKSSPRTSCSAIIRGSSQSCFLNPNPGLGMQVANKPELCHGPDAE</sequence>
<evidence type="ECO:0000313" key="3">
    <source>
        <dbReference type="Proteomes" id="UP000011518"/>
    </source>
</evidence>
<keyword evidence="3" id="KW-1185">Reference proteome</keyword>
<accession>L9JDK2</accession>
<organism evidence="2 3">
    <name type="scientific">Tupaia chinensis</name>
    <name type="common">Chinese tree shrew</name>
    <name type="synonym">Tupaia belangeri chinensis</name>
    <dbReference type="NCBI Taxonomy" id="246437"/>
    <lineage>
        <taxon>Eukaryota</taxon>
        <taxon>Metazoa</taxon>
        <taxon>Chordata</taxon>
        <taxon>Craniata</taxon>
        <taxon>Vertebrata</taxon>
        <taxon>Euteleostomi</taxon>
        <taxon>Mammalia</taxon>
        <taxon>Eutheria</taxon>
        <taxon>Euarchontoglires</taxon>
        <taxon>Scandentia</taxon>
        <taxon>Tupaiidae</taxon>
        <taxon>Tupaia</taxon>
    </lineage>
</organism>
<protein>
    <submittedName>
        <fullName evidence="2">Uncharacterized protein</fullName>
    </submittedName>
</protein>
<feature type="compositionally biased region" description="Polar residues" evidence="1">
    <location>
        <begin position="60"/>
        <end position="69"/>
    </location>
</feature>
<feature type="region of interest" description="Disordered" evidence="1">
    <location>
        <begin position="31"/>
        <end position="90"/>
    </location>
</feature>
<reference evidence="3" key="2">
    <citation type="journal article" date="2013" name="Nat. Commun.">
        <title>Genome of the Chinese tree shrew.</title>
        <authorList>
            <person name="Fan Y."/>
            <person name="Huang Z.Y."/>
            <person name="Cao C.C."/>
            <person name="Chen C.S."/>
            <person name="Chen Y.X."/>
            <person name="Fan D.D."/>
            <person name="He J."/>
            <person name="Hou H.L."/>
            <person name="Hu L."/>
            <person name="Hu X.T."/>
            <person name="Jiang X.T."/>
            <person name="Lai R."/>
            <person name="Lang Y.S."/>
            <person name="Liang B."/>
            <person name="Liao S.G."/>
            <person name="Mu D."/>
            <person name="Ma Y.Y."/>
            <person name="Niu Y.Y."/>
            <person name="Sun X.Q."/>
            <person name="Xia J.Q."/>
            <person name="Xiao J."/>
            <person name="Xiong Z.Q."/>
            <person name="Xu L."/>
            <person name="Yang L."/>
            <person name="Zhang Y."/>
            <person name="Zhao W."/>
            <person name="Zhao X.D."/>
            <person name="Zheng Y.T."/>
            <person name="Zhou J.M."/>
            <person name="Zhu Y.B."/>
            <person name="Zhang G.J."/>
            <person name="Wang J."/>
            <person name="Yao Y.G."/>
        </authorList>
    </citation>
    <scope>NUCLEOTIDE SEQUENCE [LARGE SCALE GENOMIC DNA]</scope>
</reference>
<name>L9JDK2_TUPCH</name>
<feature type="region of interest" description="Disordered" evidence="1">
    <location>
        <begin position="1"/>
        <end position="20"/>
    </location>
</feature>
<dbReference type="InParanoid" id="L9JDK2"/>
<dbReference type="Proteomes" id="UP000011518">
    <property type="component" value="Unassembled WGS sequence"/>
</dbReference>
<dbReference type="EMBL" id="KB321029">
    <property type="protein sequence ID" value="ELW48695.1"/>
    <property type="molecule type" value="Genomic_DNA"/>
</dbReference>
<reference evidence="3" key="1">
    <citation type="submission" date="2012-07" db="EMBL/GenBank/DDBJ databases">
        <title>Genome of the Chinese tree shrew, a rising model animal genetically related to primates.</title>
        <authorList>
            <person name="Zhang G."/>
            <person name="Fan Y."/>
            <person name="Yao Y."/>
            <person name="Huang Z."/>
        </authorList>
    </citation>
    <scope>NUCLEOTIDE SEQUENCE [LARGE SCALE GENOMIC DNA]</scope>
</reference>